<evidence type="ECO:0000256" key="1">
    <source>
        <dbReference type="SAM" id="MobiDB-lite"/>
    </source>
</evidence>
<reference evidence="4" key="1">
    <citation type="submission" date="2018-09" db="EMBL/GenBank/DDBJ databases">
        <authorList>
            <person name="Livingstone P.G."/>
            <person name="Whitworth D.E."/>
        </authorList>
    </citation>
    <scope>NUCLEOTIDE SEQUENCE [LARGE SCALE GENOMIC DNA]</scope>
    <source>
        <strain evidence="4">CA051B</strain>
    </source>
</reference>
<organism evidence="3 4">
    <name type="scientific">Corallococcus llansteffanensis</name>
    <dbReference type="NCBI Taxonomy" id="2316731"/>
    <lineage>
        <taxon>Bacteria</taxon>
        <taxon>Pseudomonadati</taxon>
        <taxon>Myxococcota</taxon>
        <taxon>Myxococcia</taxon>
        <taxon>Myxococcales</taxon>
        <taxon>Cystobacterineae</taxon>
        <taxon>Myxococcaceae</taxon>
        <taxon>Corallococcus</taxon>
    </lineage>
</organism>
<dbReference type="Proteomes" id="UP000272888">
    <property type="component" value="Unassembled WGS sequence"/>
</dbReference>
<keyword evidence="4" id="KW-1185">Reference proteome</keyword>
<sequence length="240" mass="26521">MSATRFPAQSALTEPETFGLDAPQSGDEVGGTMNSEPMVRTIKRFGLTLLVCWFVPSSCVAVSLGLMGALQALTAEPTAFPGDPPIADMLLEVALCGWLFILIGFCGFFVARHEADPIVRLWRRVLPPLTVVSLLALSPTVAQVGGRHFGGWRHLKSLLRENEARVQQMIGRTEGSLSEEERERVRAWFLKHPVSLRFESEPEPVRIQLMHSTPPYVGVDFGRGRNAVFDPVTMQCLYAD</sequence>
<gene>
    <name evidence="3" type="ORF">D7V93_09670</name>
</gene>
<evidence type="ECO:0000313" key="4">
    <source>
        <dbReference type="Proteomes" id="UP000272888"/>
    </source>
</evidence>
<feature type="transmembrane region" description="Helical" evidence="2">
    <location>
        <begin position="47"/>
        <end position="70"/>
    </location>
</feature>
<comment type="caution">
    <text evidence="3">The sequence shown here is derived from an EMBL/GenBank/DDBJ whole genome shotgun (WGS) entry which is preliminary data.</text>
</comment>
<name>A0A3A8Q5J2_9BACT</name>
<keyword evidence="2" id="KW-0472">Membrane</keyword>
<dbReference type="EMBL" id="RAWB01000074">
    <property type="protein sequence ID" value="RKH62761.1"/>
    <property type="molecule type" value="Genomic_DNA"/>
</dbReference>
<keyword evidence="2" id="KW-0812">Transmembrane</keyword>
<evidence type="ECO:0000313" key="3">
    <source>
        <dbReference type="EMBL" id="RKH62761.1"/>
    </source>
</evidence>
<protein>
    <submittedName>
        <fullName evidence="3">Uncharacterized protein</fullName>
    </submittedName>
</protein>
<accession>A0A3A8Q5J2</accession>
<dbReference type="AlphaFoldDB" id="A0A3A8Q5J2"/>
<evidence type="ECO:0000256" key="2">
    <source>
        <dbReference type="SAM" id="Phobius"/>
    </source>
</evidence>
<proteinExistence type="predicted"/>
<feature type="transmembrane region" description="Helical" evidence="2">
    <location>
        <begin position="90"/>
        <end position="111"/>
    </location>
</feature>
<keyword evidence="2" id="KW-1133">Transmembrane helix</keyword>
<feature type="region of interest" description="Disordered" evidence="1">
    <location>
        <begin position="1"/>
        <end position="33"/>
    </location>
</feature>